<dbReference type="SUPFAM" id="SSF102114">
    <property type="entry name" value="Radical SAM enzymes"/>
    <property type="match status" value="1"/>
</dbReference>
<evidence type="ECO:0000313" key="2">
    <source>
        <dbReference type="Proteomes" id="UP000006764"/>
    </source>
</evidence>
<name>A0A0B4XJJ5_9GAMM</name>
<sequence>MAREIIGEESVSALMTTTRSSLSFPNEIVDEYVHLGMPEVFIRPLSIYGFAKKNIKHIGYSLAEFMEFYKACLERVLYWNRQGNHIREVYASIILNKLLSPFDAGYVDLQRPTGAGLSAIAYNYDGYIYPGDEARMLVETGDHGLRLGAIGTPISELLNSDLQINLVRASLNDEKDECGSCAYKPFCAPNPIDAYAQHGNLYARPSETEHCQKHTLLFDYFFNRIKHASTWEMDIFYNWAMPF</sequence>
<accession>A0A0B4XJJ5</accession>
<dbReference type="KEGG" id="apac:S7S_00840"/>
<reference evidence="1 2" key="1">
    <citation type="journal article" date="2012" name="J. Bacteriol.">
        <title>Genome sequence of an alkane-degrading bacterium, Alcanivorax pacificus type strain W11-5, isolated from deep sea sediment.</title>
        <authorList>
            <person name="Lai Q."/>
            <person name="Shao Z."/>
        </authorList>
    </citation>
    <scope>NUCLEOTIDE SEQUENCE [LARGE SCALE GENOMIC DNA]</scope>
    <source>
        <strain evidence="1 2">W11-5</strain>
    </source>
</reference>
<dbReference type="InterPro" id="IPR013785">
    <property type="entry name" value="Aldolase_TIM"/>
</dbReference>
<dbReference type="HOGENOM" id="CLU_1061689_0_0_6"/>
<evidence type="ECO:0008006" key="3">
    <source>
        <dbReference type="Google" id="ProtNLM"/>
    </source>
</evidence>
<evidence type="ECO:0000313" key="1">
    <source>
        <dbReference type="EMBL" id="AJD46592.1"/>
    </source>
</evidence>
<protein>
    <recommendedName>
        <fullName evidence="3">Radical SAM protein</fullName>
    </recommendedName>
</protein>
<dbReference type="Proteomes" id="UP000006764">
    <property type="component" value="Chromosome"/>
</dbReference>
<dbReference type="Gene3D" id="3.20.20.70">
    <property type="entry name" value="Aldolase class I"/>
    <property type="match status" value="1"/>
</dbReference>
<dbReference type="STRING" id="391936.S7S_00840"/>
<organism evidence="1 2">
    <name type="scientific">Isoalcanivorax pacificus W11-5</name>
    <dbReference type="NCBI Taxonomy" id="391936"/>
    <lineage>
        <taxon>Bacteria</taxon>
        <taxon>Pseudomonadati</taxon>
        <taxon>Pseudomonadota</taxon>
        <taxon>Gammaproteobacteria</taxon>
        <taxon>Oceanospirillales</taxon>
        <taxon>Alcanivoracaceae</taxon>
        <taxon>Isoalcanivorax</taxon>
    </lineage>
</organism>
<dbReference type="EMBL" id="CP004387">
    <property type="protein sequence ID" value="AJD46592.1"/>
    <property type="molecule type" value="Genomic_DNA"/>
</dbReference>
<gene>
    <name evidence="1" type="ORF">S7S_00840</name>
</gene>
<keyword evidence="2" id="KW-1185">Reference proteome</keyword>
<dbReference type="AlphaFoldDB" id="A0A0B4XJJ5"/>
<proteinExistence type="predicted"/>
<dbReference type="InterPro" id="IPR058240">
    <property type="entry name" value="rSAM_sf"/>
</dbReference>